<feature type="transmembrane region" description="Helical" evidence="11">
    <location>
        <begin position="63"/>
        <end position="84"/>
    </location>
</feature>
<sequence>MSSSSTSTLTRDGLRYFEFLLGVTHFFGFSMVLLLAFFMNSFGDGAAWPRKASGGSGGDQLHGLLMAVAFVFLQGEALLAYRVYRYNVKILSKLIHAALHTVVIGMSATAFAVIILTKNASKNPHFSSIHSWIGLSVLFIYATQYTFGLMTFLLPCAPLKTRARMLPVHRLVGAACLAIATCQCIVGFVQVVNWGGVSCFGTLSCKNRMEYVANVCMMTMIIYSAMVIVLITPAAWRRAKTPDEMK</sequence>
<proteinExistence type="predicted"/>
<dbReference type="SMART" id="SM00665">
    <property type="entry name" value="B561"/>
    <property type="match status" value="1"/>
</dbReference>
<evidence type="ECO:0000256" key="2">
    <source>
        <dbReference type="ARBA" id="ARBA00004141"/>
    </source>
</evidence>
<dbReference type="Gene3D" id="1.20.120.1770">
    <property type="match status" value="1"/>
</dbReference>
<reference evidence="13" key="1">
    <citation type="submission" date="2020-10" db="EMBL/GenBank/DDBJ databases">
        <authorList>
            <person name="Kikuchi T."/>
        </authorList>
    </citation>
    <scope>NUCLEOTIDE SEQUENCE</scope>
    <source>
        <strain evidence="13">NKZ352</strain>
    </source>
</reference>
<gene>
    <name evidence="13" type="ORF">CAUJ_LOCUS2558</name>
</gene>
<keyword evidence="4" id="KW-0349">Heme</keyword>
<evidence type="ECO:0000256" key="11">
    <source>
        <dbReference type="SAM" id="Phobius"/>
    </source>
</evidence>
<evidence type="ECO:0000256" key="4">
    <source>
        <dbReference type="ARBA" id="ARBA00022617"/>
    </source>
</evidence>
<evidence type="ECO:0000256" key="7">
    <source>
        <dbReference type="ARBA" id="ARBA00022982"/>
    </source>
</evidence>
<evidence type="ECO:0000313" key="14">
    <source>
        <dbReference type="Proteomes" id="UP000835052"/>
    </source>
</evidence>
<comment type="cofactor">
    <cofactor evidence="1">
        <name>heme b</name>
        <dbReference type="ChEBI" id="CHEBI:60344"/>
    </cofactor>
</comment>
<dbReference type="CDD" id="cd08554">
    <property type="entry name" value="Cyt_b561"/>
    <property type="match status" value="1"/>
</dbReference>
<feature type="transmembrane region" description="Helical" evidence="11">
    <location>
        <begin position="20"/>
        <end position="43"/>
    </location>
</feature>
<evidence type="ECO:0000313" key="13">
    <source>
        <dbReference type="EMBL" id="CAD6186639.1"/>
    </source>
</evidence>
<dbReference type="Pfam" id="PF03188">
    <property type="entry name" value="Cytochrom_B561"/>
    <property type="match status" value="1"/>
</dbReference>
<name>A0A8S1GTQ9_9PELO</name>
<organism evidence="13 14">
    <name type="scientific">Caenorhabditis auriculariae</name>
    <dbReference type="NCBI Taxonomy" id="2777116"/>
    <lineage>
        <taxon>Eukaryota</taxon>
        <taxon>Metazoa</taxon>
        <taxon>Ecdysozoa</taxon>
        <taxon>Nematoda</taxon>
        <taxon>Chromadorea</taxon>
        <taxon>Rhabditida</taxon>
        <taxon>Rhabditina</taxon>
        <taxon>Rhabditomorpha</taxon>
        <taxon>Rhabditoidea</taxon>
        <taxon>Rhabditidae</taxon>
        <taxon>Peloderinae</taxon>
        <taxon>Caenorhabditis</taxon>
    </lineage>
</organism>
<evidence type="ECO:0000256" key="10">
    <source>
        <dbReference type="ARBA" id="ARBA00023136"/>
    </source>
</evidence>
<feature type="transmembrane region" description="Helical" evidence="11">
    <location>
        <begin position="96"/>
        <end position="117"/>
    </location>
</feature>
<feature type="domain" description="Cytochrome b561" evidence="12">
    <location>
        <begin position="23"/>
        <end position="232"/>
    </location>
</feature>
<evidence type="ECO:0000256" key="8">
    <source>
        <dbReference type="ARBA" id="ARBA00022989"/>
    </source>
</evidence>
<evidence type="ECO:0000256" key="5">
    <source>
        <dbReference type="ARBA" id="ARBA00022692"/>
    </source>
</evidence>
<keyword evidence="14" id="KW-1185">Reference proteome</keyword>
<feature type="transmembrane region" description="Helical" evidence="11">
    <location>
        <begin position="171"/>
        <end position="191"/>
    </location>
</feature>
<dbReference type="OrthoDB" id="907479at2759"/>
<keyword evidence="6" id="KW-0479">Metal-binding</keyword>
<evidence type="ECO:0000256" key="1">
    <source>
        <dbReference type="ARBA" id="ARBA00001970"/>
    </source>
</evidence>
<dbReference type="InterPro" id="IPR043205">
    <property type="entry name" value="CYB561/CYBRD1-like"/>
</dbReference>
<accession>A0A8S1GTQ9</accession>
<dbReference type="GO" id="GO:0016020">
    <property type="term" value="C:membrane"/>
    <property type="evidence" value="ECO:0007669"/>
    <property type="project" value="UniProtKB-SubCell"/>
</dbReference>
<keyword evidence="10 11" id="KW-0472">Membrane</keyword>
<dbReference type="Proteomes" id="UP000835052">
    <property type="component" value="Unassembled WGS sequence"/>
</dbReference>
<keyword evidence="9" id="KW-0408">Iron</keyword>
<keyword evidence="5 11" id="KW-0812">Transmembrane</keyword>
<dbReference type="GO" id="GO:0046872">
    <property type="term" value="F:metal ion binding"/>
    <property type="evidence" value="ECO:0007669"/>
    <property type="project" value="UniProtKB-KW"/>
</dbReference>
<comment type="subcellular location">
    <subcellularLocation>
        <location evidence="2">Membrane</location>
        <topology evidence="2">Multi-pass membrane protein</topology>
    </subcellularLocation>
</comment>
<evidence type="ECO:0000259" key="12">
    <source>
        <dbReference type="PROSITE" id="PS50939"/>
    </source>
</evidence>
<dbReference type="EMBL" id="CAJGYM010000005">
    <property type="protein sequence ID" value="CAD6186639.1"/>
    <property type="molecule type" value="Genomic_DNA"/>
</dbReference>
<dbReference type="PANTHER" id="PTHR10106">
    <property type="entry name" value="CYTOCHROME B561-RELATED"/>
    <property type="match status" value="1"/>
</dbReference>
<keyword evidence="8 11" id="KW-1133">Transmembrane helix</keyword>
<keyword evidence="7" id="KW-0249">Electron transport</keyword>
<dbReference type="InterPro" id="IPR006593">
    <property type="entry name" value="Cyt_b561/ferric_Rdtase_TM"/>
</dbReference>
<evidence type="ECO:0000256" key="6">
    <source>
        <dbReference type="ARBA" id="ARBA00022723"/>
    </source>
</evidence>
<dbReference type="AlphaFoldDB" id="A0A8S1GTQ9"/>
<protein>
    <recommendedName>
        <fullName evidence="12">Cytochrome b561 domain-containing protein</fullName>
    </recommendedName>
</protein>
<dbReference type="GO" id="GO:0016491">
    <property type="term" value="F:oxidoreductase activity"/>
    <property type="evidence" value="ECO:0007669"/>
    <property type="project" value="InterPro"/>
</dbReference>
<keyword evidence="3" id="KW-0813">Transport</keyword>
<evidence type="ECO:0000256" key="9">
    <source>
        <dbReference type="ARBA" id="ARBA00023004"/>
    </source>
</evidence>
<evidence type="ECO:0000256" key="3">
    <source>
        <dbReference type="ARBA" id="ARBA00022448"/>
    </source>
</evidence>
<dbReference type="PROSITE" id="PS50939">
    <property type="entry name" value="CYTOCHROME_B561"/>
    <property type="match status" value="1"/>
</dbReference>
<feature type="transmembrane region" description="Helical" evidence="11">
    <location>
        <begin position="129"/>
        <end position="159"/>
    </location>
</feature>
<comment type="caution">
    <text evidence="13">The sequence shown here is derived from an EMBL/GenBank/DDBJ whole genome shotgun (WGS) entry which is preliminary data.</text>
</comment>
<feature type="transmembrane region" description="Helical" evidence="11">
    <location>
        <begin position="211"/>
        <end position="236"/>
    </location>
</feature>
<dbReference type="PANTHER" id="PTHR10106:SF50">
    <property type="entry name" value="CYTOCHROME B561 DOMAIN-CONTAINING PROTEIN"/>
    <property type="match status" value="1"/>
</dbReference>